<dbReference type="EMBL" id="JADING010000098">
    <property type="protein sequence ID" value="MBO8414510.1"/>
    <property type="molecule type" value="Genomic_DNA"/>
</dbReference>
<dbReference type="InterPro" id="IPR031107">
    <property type="entry name" value="Small_HSP"/>
</dbReference>
<dbReference type="CDD" id="cd06471">
    <property type="entry name" value="ACD_LpsHSP_like"/>
    <property type="match status" value="1"/>
</dbReference>
<dbReference type="InterPro" id="IPR002068">
    <property type="entry name" value="A-crystallin/Hsp20_dom"/>
</dbReference>
<reference evidence="4" key="1">
    <citation type="submission" date="2020-10" db="EMBL/GenBank/DDBJ databases">
        <authorList>
            <person name="Gilroy R."/>
        </authorList>
    </citation>
    <scope>NUCLEOTIDE SEQUENCE</scope>
    <source>
        <strain evidence="4">1748</strain>
    </source>
</reference>
<feature type="domain" description="SHSP" evidence="3">
    <location>
        <begin position="16"/>
        <end position="130"/>
    </location>
</feature>
<comment type="caution">
    <text evidence="4">The sequence shown here is derived from an EMBL/GenBank/DDBJ whole genome shotgun (WGS) entry which is preliminary data.</text>
</comment>
<evidence type="ECO:0000256" key="1">
    <source>
        <dbReference type="PROSITE-ProRule" id="PRU00285"/>
    </source>
</evidence>
<comment type="similarity">
    <text evidence="1 2">Belongs to the small heat shock protein (HSP20) family.</text>
</comment>
<organism evidence="4 5">
    <name type="scientific">Candidatus Scatoplasma merdavium</name>
    <dbReference type="NCBI Taxonomy" id="2840932"/>
    <lineage>
        <taxon>Bacteria</taxon>
        <taxon>Bacillati</taxon>
        <taxon>Bacillota</taxon>
        <taxon>Bacilli</taxon>
        <taxon>Bacillales</taxon>
        <taxon>Candidatus Scatoplasma</taxon>
    </lineage>
</organism>
<dbReference type="Gene3D" id="2.60.40.790">
    <property type="match status" value="1"/>
</dbReference>
<sequence>MFGPLFSSFFDYPAFREDSHSIMKTDIAEHDDRYDFNIEVPGIKKEDVSINLEDGYLTIQASRKHEETENDKKGRLIRQERAYGTYSRSFYVGEDVKETDISASMNNGLLEISVKKPVEEKPIKKSIEIK</sequence>
<evidence type="ECO:0000259" key="3">
    <source>
        <dbReference type="PROSITE" id="PS01031"/>
    </source>
</evidence>
<dbReference type="Proteomes" id="UP000823629">
    <property type="component" value="Unassembled WGS sequence"/>
</dbReference>
<gene>
    <name evidence="4" type="ORF">IAC78_03460</name>
</gene>
<proteinExistence type="inferred from homology"/>
<evidence type="ECO:0000313" key="5">
    <source>
        <dbReference type="Proteomes" id="UP000823629"/>
    </source>
</evidence>
<dbReference type="Pfam" id="PF00011">
    <property type="entry name" value="HSP20"/>
    <property type="match status" value="1"/>
</dbReference>
<dbReference type="PANTHER" id="PTHR11527">
    <property type="entry name" value="HEAT-SHOCK PROTEIN 20 FAMILY MEMBER"/>
    <property type="match status" value="1"/>
</dbReference>
<dbReference type="PROSITE" id="PS01031">
    <property type="entry name" value="SHSP"/>
    <property type="match status" value="1"/>
</dbReference>
<dbReference type="AlphaFoldDB" id="A0A9D9D9N8"/>
<accession>A0A9D9D9N8</accession>
<evidence type="ECO:0000256" key="2">
    <source>
        <dbReference type="RuleBase" id="RU003616"/>
    </source>
</evidence>
<evidence type="ECO:0000313" key="4">
    <source>
        <dbReference type="EMBL" id="MBO8414510.1"/>
    </source>
</evidence>
<name>A0A9D9D9N8_9BACL</name>
<protein>
    <submittedName>
        <fullName evidence="4">Hsp20/alpha crystallin family protein</fullName>
    </submittedName>
</protein>
<dbReference type="SUPFAM" id="SSF49764">
    <property type="entry name" value="HSP20-like chaperones"/>
    <property type="match status" value="1"/>
</dbReference>
<reference evidence="4" key="2">
    <citation type="journal article" date="2021" name="PeerJ">
        <title>Extensive microbial diversity within the chicken gut microbiome revealed by metagenomics and culture.</title>
        <authorList>
            <person name="Gilroy R."/>
            <person name="Ravi A."/>
            <person name="Getino M."/>
            <person name="Pursley I."/>
            <person name="Horton D.L."/>
            <person name="Alikhan N.F."/>
            <person name="Baker D."/>
            <person name="Gharbi K."/>
            <person name="Hall N."/>
            <person name="Watson M."/>
            <person name="Adriaenssens E.M."/>
            <person name="Foster-Nyarko E."/>
            <person name="Jarju S."/>
            <person name="Secka A."/>
            <person name="Antonio M."/>
            <person name="Oren A."/>
            <person name="Chaudhuri R.R."/>
            <person name="La Ragione R."/>
            <person name="Hildebrand F."/>
            <person name="Pallen M.J."/>
        </authorList>
    </citation>
    <scope>NUCLEOTIDE SEQUENCE</scope>
    <source>
        <strain evidence="4">1748</strain>
    </source>
</reference>
<dbReference type="InterPro" id="IPR008978">
    <property type="entry name" value="HSP20-like_chaperone"/>
</dbReference>